<name>A0A9P4ME37_9PEZI</name>
<evidence type="ECO:0000256" key="6">
    <source>
        <dbReference type="SAM" id="MobiDB-lite"/>
    </source>
</evidence>
<dbReference type="PANTHER" id="PTHR12663">
    <property type="entry name" value="ANDROGEN INDUCED INHIBITOR OF PROLIFERATION AS3 / PDS5-RELATED"/>
    <property type="match status" value="1"/>
</dbReference>
<evidence type="ECO:0000256" key="1">
    <source>
        <dbReference type="ARBA" id="ARBA00004123"/>
    </source>
</evidence>
<dbReference type="GO" id="GO:0007064">
    <property type="term" value="P:mitotic sister chromatid cohesion"/>
    <property type="evidence" value="ECO:0007669"/>
    <property type="project" value="InterPro"/>
</dbReference>
<comment type="subcellular location">
    <subcellularLocation>
        <location evidence="1">Nucleus</location>
    </subcellularLocation>
</comment>
<dbReference type="InterPro" id="IPR011989">
    <property type="entry name" value="ARM-like"/>
</dbReference>
<proteinExistence type="predicted"/>
<keyword evidence="4" id="KW-0539">Nucleus</keyword>
<feature type="region of interest" description="Disordered" evidence="6">
    <location>
        <begin position="303"/>
        <end position="332"/>
    </location>
</feature>
<dbReference type="Proteomes" id="UP000799439">
    <property type="component" value="Unassembled WGS sequence"/>
</dbReference>
<dbReference type="InterPro" id="IPR039776">
    <property type="entry name" value="Pds5"/>
</dbReference>
<feature type="compositionally biased region" description="Acidic residues" evidence="6">
    <location>
        <begin position="1361"/>
        <end position="1372"/>
    </location>
</feature>
<dbReference type="InterPro" id="IPR016024">
    <property type="entry name" value="ARM-type_fold"/>
</dbReference>
<feature type="compositionally biased region" description="Acidic residues" evidence="6">
    <location>
        <begin position="17"/>
        <end position="29"/>
    </location>
</feature>
<comment type="caution">
    <text evidence="7">The sequence shown here is derived from an EMBL/GenBank/DDBJ whole genome shotgun (WGS) entry which is preliminary data.</text>
</comment>
<dbReference type="GO" id="GO:0051301">
    <property type="term" value="P:cell division"/>
    <property type="evidence" value="ECO:0007669"/>
    <property type="project" value="UniProtKB-KW"/>
</dbReference>
<sequence>MPRPRRKASSPVPAPEPESEPEKEQEEEQEEKRTLKFKQQLTGRPGRPVPVSELLKRLKALHAELVTIDQDDCPRDSVTKVAQELADPSVLIHRDKGVKAWAACCLVEVFRVMAPDAPFTPSQLKEIFELFVSSIIPALADPSDPYNDQHIRVLVSLDDLKTIVLLTDLPSADHFMTRLFLNCFELLAEDTKPDGDESLSKNVEYHLTRLLATLVDESETLPTDVVELILAQFLRTDSGMAALHKKGANSNGTNGEAKVAGLPPAYSLAKNLCNTCTERMARAISQYFSTVIVDASESTAAMKTVKGASKKRRRPDDGDSEDEKLAEGPSIQDMKELAKAHKLLRELWRSSPLSIQNVVPQLEAELSAENVDIRLIAVETVGDLISGIGAAGLPDSEPMDPAVYPSQSSDEASKTKKPFDVFTTPSSPRDFAAVYPAAYSQFMDRKRDKSPQVRAAFVEALGRILTTSAGGIGLDNEEETTLLENLSDLLQDTDDKVRFAAVQMIGRCSFHDIVRKLGGDGGVSDEGSVLGHAIDRLKDRKSNVRIASVEVFAKIWGVAAGAIAEGNERVRLLLGAIPTKLFDAFYLGKVETNRAIQQALFDSLLPLTYPRIKDKSIEKTGSNSQRVKDSQASQNASSNAVDVDALRAQRILTLVRDLESKAKNAFFMLQNRQVKTTSLLEGFIKQCEEYNGGVTSTEKEGLLGKFIQSFAAAEADPLTASEHLWKFAKKHDRRIYHLMRFTMSPESDYKKVVNAIREIRKRLTEGPGNLASILPTIIPIILTCSVIVYNRSHVSTIVKYARTDEDGLGSTAHEVLRQIAEDHPEVFKAHVRTMCKLLVEQKPSAGSTCEEGTVQTLKACASFALKFPNEMPQDRDLLKSMVEYALHSSPADAAKYAVSVVFASEDMKDMYIKQIVNGSIKSFKLGAEGSLSKLAALSQLMLLAAPEIEDHHDSITTIAIRDVLMSDKLQPVDDESNWRVDVDDDTASKIWALKILANRLRGYADKLNGSSEDSAVIEMAKPVYSLLQKIIHKEGQISDRDVPEQQRSRIRLTAGVLLLKLSSASKYFDHLLEAKDFNKLALMTQDPVSEVRSGFVAALKKYLGKDYLPQRFYTMTFLLAFEPTVSTKEETAKWLRAKAGSAKNSEHALELSFARFLSVLAHHPDFSMELEHLKDFIDYILYYLKAVATEKNLPLIFMIAQKVKSVQDGISASVNDNLYCLSDLAQAIIREFADVHGWQLTALSTKTHMPKGIFLPLRNHAEAQQIAAKQYCPEELLDGLEDHVRASLKSRKRRSDAAGLPSRKRNKPNGDAAKKSARPTAKTKTPKKSRTRDESSPAAMSTERRRSGRQSNAKSYAGMADSEDEDEEMIED</sequence>
<dbReference type="GO" id="GO:0000785">
    <property type="term" value="C:chromatin"/>
    <property type="evidence" value="ECO:0007669"/>
    <property type="project" value="TreeGrafter"/>
</dbReference>
<feature type="region of interest" description="Disordered" evidence="6">
    <location>
        <begin position="1"/>
        <end position="49"/>
    </location>
</feature>
<dbReference type="PANTHER" id="PTHR12663:SF0">
    <property type="entry name" value="PRECOCIOUS DISSOCIATION OF SISTERS 5, ISOFORM A"/>
    <property type="match status" value="1"/>
</dbReference>
<keyword evidence="3" id="KW-0498">Mitosis</keyword>
<dbReference type="Gene3D" id="1.25.10.10">
    <property type="entry name" value="Leucine-rich Repeat Variant"/>
    <property type="match status" value="1"/>
</dbReference>
<protein>
    <recommendedName>
        <fullName evidence="9">Sister chromatid cohesion protein</fullName>
    </recommendedName>
</protein>
<dbReference type="GO" id="GO:0005634">
    <property type="term" value="C:nucleus"/>
    <property type="evidence" value="ECO:0007669"/>
    <property type="project" value="UniProtKB-SubCell"/>
</dbReference>
<feature type="region of interest" description="Disordered" evidence="6">
    <location>
        <begin position="1287"/>
        <end position="1372"/>
    </location>
</feature>
<dbReference type="EMBL" id="ML996089">
    <property type="protein sequence ID" value="KAF2150705.1"/>
    <property type="molecule type" value="Genomic_DNA"/>
</dbReference>
<dbReference type="SUPFAM" id="SSF48371">
    <property type="entry name" value="ARM repeat"/>
    <property type="match status" value="1"/>
</dbReference>
<dbReference type="Pfam" id="PF20168">
    <property type="entry name" value="PDS5"/>
    <property type="match status" value="1"/>
</dbReference>
<evidence type="ECO:0000256" key="3">
    <source>
        <dbReference type="ARBA" id="ARBA00022776"/>
    </source>
</evidence>
<keyword evidence="8" id="KW-1185">Reference proteome</keyword>
<organism evidence="7 8">
    <name type="scientific">Myriangium duriaei CBS 260.36</name>
    <dbReference type="NCBI Taxonomy" id="1168546"/>
    <lineage>
        <taxon>Eukaryota</taxon>
        <taxon>Fungi</taxon>
        <taxon>Dikarya</taxon>
        <taxon>Ascomycota</taxon>
        <taxon>Pezizomycotina</taxon>
        <taxon>Dothideomycetes</taxon>
        <taxon>Dothideomycetidae</taxon>
        <taxon>Myriangiales</taxon>
        <taxon>Myriangiaceae</taxon>
        <taxon>Myriangium</taxon>
    </lineage>
</organism>
<keyword evidence="5" id="KW-0131">Cell cycle</keyword>
<evidence type="ECO:0008006" key="9">
    <source>
        <dbReference type="Google" id="ProtNLM"/>
    </source>
</evidence>
<reference evidence="7" key="1">
    <citation type="journal article" date="2020" name="Stud. Mycol.">
        <title>101 Dothideomycetes genomes: a test case for predicting lifestyles and emergence of pathogens.</title>
        <authorList>
            <person name="Haridas S."/>
            <person name="Albert R."/>
            <person name="Binder M."/>
            <person name="Bloem J."/>
            <person name="Labutti K."/>
            <person name="Salamov A."/>
            <person name="Andreopoulos B."/>
            <person name="Baker S."/>
            <person name="Barry K."/>
            <person name="Bills G."/>
            <person name="Bluhm B."/>
            <person name="Cannon C."/>
            <person name="Castanera R."/>
            <person name="Culley D."/>
            <person name="Daum C."/>
            <person name="Ezra D."/>
            <person name="Gonzalez J."/>
            <person name="Henrissat B."/>
            <person name="Kuo A."/>
            <person name="Liang C."/>
            <person name="Lipzen A."/>
            <person name="Lutzoni F."/>
            <person name="Magnuson J."/>
            <person name="Mondo S."/>
            <person name="Nolan M."/>
            <person name="Ohm R."/>
            <person name="Pangilinan J."/>
            <person name="Park H.-J."/>
            <person name="Ramirez L."/>
            <person name="Alfaro M."/>
            <person name="Sun H."/>
            <person name="Tritt A."/>
            <person name="Yoshinaga Y."/>
            <person name="Zwiers L.-H."/>
            <person name="Turgeon B."/>
            <person name="Goodwin S."/>
            <person name="Spatafora J."/>
            <person name="Crous P."/>
            <person name="Grigoriev I."/>
        </authorList>
    </citation>
    <scope>NUCLEOTIDE SEQUENCE</scope>
    <source>
        <strain evidence="7">CBS 260.36</strain>
    </source>
</reference>
<evidence type="ECO:0000313" key="8">
    <source>
        <dbReference type="Proteomes" id="UP000799439"/>
    </source>
</evidence>
<keyword evidence="2" id="KW-0132">Cell division</keyword>
<evidence type="ECO:0000256" key="5">
    <source>
        <dbReference type="ARBA" id="ARBA00023306"/>
    </source>
</evidence>
<dbReference type="GO" id="GO:0006281">
    <property type="term" value="P:DNA repair"/>
    <property type="evidence" value="ECO:0007669"/>
    <property type="project" value="TreeGrafter"/>
</dbReference>
<gene>
    <name evidence="7" type="ORF">K461DRAFT_229587</name>
</gene>
<evidence type="ECO:0000313" key="7">
    <source>
        <dbReference type="EMBL" id="KAF2150705.1"/>
    </source>
</evidence>
<dbReference type="OrthoDB" id="200660at2759"/>
<feature type="region of interest" description="Disordered" evidence="6">
    <location>
        <begin position="391"/>
        <end position="418"/>
    </location>
</feature>
<evidence type="ECO:0000256" key="4">
    <source>
        <dbReference type="ARBA" id="ARBA00023242"/>
    </source>
</evidence>
<accession>A0A9P4ME37</accession>
<dbReference type="CDD" id="cd19953">
    <property type="entry name" value="PDS5"/>
    <property type="match status" value="1"/>
</dbReference>
<evidence type="ECO:0000256" key="2">
    <source>
        <dbReference type="ARBA" id="ARBA00022618"/>
    </source>
</evidence>